<evidence type="ECO:0000313" key="2">
    <source>
        <dbReference type="EMBL" id="MFD0928248.1"/>
    </source>
</evidence>
<proteinExistence type="predicted"/>
<comment type="caution">
    <text evidence="2">The sequence shown here is derived from an EMBL/GenBank/DDBJ whole genome shotgun (WGS) entry which is preliminary data.</text>
</comment>
<dbReference type="InterPro" id="IPR050276">
    <property type="entry name" value="MshD_Acetyltransferase"/>
</dbReference>
<dbReference type="EMBL" id="JBHTJW010000001">
    <property type="protein sequence ID" value="MFD0928248.1"/>
    <property type="molecule type" value="Genomic_DNA"/>
</dbReference>
<keyword evidence="2" id="KW-0012">Acyltransferase</keyword>
<dbReference type="Proteomes" id="UP001597106">
    <property type="component" value="Unassembled WGS sequence"/>
</dbReference>
<feature type="domain" description="N-acetyltransferase" evidence="1">
    <location>
        <begin position="4"/>
        <end position="169"/>
    </location>
</feature>
<evidence type="ECO:0000259" key="1">
    <source>
        <dbReference type="PROSITE" id="PS51186"/>
    </source>
</evidence>
<protein>
    <submittedName>
        <fullName evidence="2">GNAT family N-acetyltransferase</fullName>
        <ecNumber evidence="2">2.3.-.-</ecNumber>
    </submittedName>
</protein>
<dbReference type="PROSITE" id="PS51186">
    <property type="entry name" value="GNAT"/>
    <property type="match status" value="1"/>
</dbReference>
<dbReference type="InterPro" id="IPR000182">
    <property type="entry name" value="GNAT_dom"/>
</dbReference>
<dbReference type="CDD" id="cd04301">
    <property type="entry name" value="NAT_SF"/>
    <property type="match status" value="1"/>
</dbReference>
<keyword evidence="2" id="KW-0808">Transferase</keyword>
<dbReference type="Pfam" id="PF00583">
    <property type="entry name" value="Acetyltransf_1"/>
    <property type="match status" value="1"/>
</dbReference>
<keyword evidence="3" id="KW-1185">Reference proteome</keyword>
<evidence type="ECO:0000313" key="3">
    <source>
        <dbReference type="Proteomes" id="UP001597106"/>
    </source>
</evidence>
<sequence>MTELVIRPAQAQEANIIAALVNRAYRGESSRAGWTTEADLLDGKRTTPEEVLSFLARDDVQILTGWLASQLTVTLCAEWHAVQQTVHLGMIAVEPTAQNRGYGKTVILAAEQWAVEHWQVRASQMAVVSLRQALIAFYQRLGYQPTGEVRPFPNQPEMWQAKVENMQLITLQKPLGLS</sequence>
<dbReference type="GO" id="GO:0016746">
    <property type="term" value="F:acyltransferase activity"/>
    <property type="evidence" value="ECO:0007669"/>
    <property type="project" value="UniProtKB-KW"/>
</dbReference>
<dbReference type="InterPro" id="IPR016181">
    <property type="entry name" value="Acyl_CoA_acyltransferase"/>
</dbReference>
<gene>
    <name evidence="2" type="ORF">ACFQ1T_00510</name>
</gene>
<organism evidence="2 3">
    <name type="scientific">Methylophilus glucosoxydans</name>
    <dbReference type="NCBI Taxonomy" id="752553"/>
    <lineage>
        <taxon>Bacteria</taxon>
        <taxon>Pseudomonadati</taxon>
        <taxon>Pseudomonadota</taxon>
        <taxon>Betaproteobacteria</taxon>
        <taxon>Nitrosomonadales</taxon>
        <taxon>Methylophilaceae</taxon>
        <taxon>Methylophilus</taxon>
    </lineage>
</organism>
<dbReference type="EC" id="2.3.-.-" evidence="2"/>
<dbReference type="PANTHER" id="PTHR43617:SF9">
    <property type="entry name" value="GNAT FAMILY ACETYLTRANSFERASE"/>
    <property type="match status" value="1"/>
</dbReference>
<dbReference type="Gene3D" id="3.40.630.30">
    <property type="match status" value="1"/>
</dbReference>
<dbReference type="SUPFAM" id="SSF55729">
    <property type="entry name" value="Acyl-CoA N-acyltransferases (Nat)"/>
    <property type="match status" value="1"/>
</dbReference>
<dbReference type="RefSeq" id="WP_379073386.1">
    <property type="nucleotide sequence ID" value="NZ_JBHTJW010000001.1"/>
</dbReference>
<name>A0ABW3GDF3_9PROT</name>
<accession>A0ABW3GDF3</accession>
<dbReference type="PANTHER" id="PTHR43617">
    <property type="entry name" value="L-AMINO ACID N-ACETYLTRANSFERASE"/>
    <property type="match status" value="1"/>
</dbReference>
<reference evidence="3" key="1">
    <citation type="journal article" date="2019" name="Int. J. Syst. Evol. Microbiol.">
        <title>The Global Catalogue of Microorganisms (GCM) 10K type strain sequencing project: providing services to taxonomists for standard genome sequencing and annotation.</title>
        <authorList>
            <consortium name="The Broad Institute Genomics Platform"/>
            <consortium name="The Broad Institute Genome Sequencing Center for Infectious Disease"/>
            <person name="Wu L."/>
            <person name="Ma J."/>
        </authorList>
    </citation>
    <scope>NUCLEOTIDE SEQUENCE [LARGE SCALE GENOMIC DNA]</scope>
    <source>
        <strain evidence="3">CCUG 59685</strain>
    </source>
</reference>